<dbReference type="PRINTS" id="PR00376">
    <property type="entry name" value="IL1BCENZYME"/>
</dbReference>
<dbReference type="AlphaFoldDB" id="E9HEP6"/>
<name>E9HEP6_DAPPU</name>
<keyword evidence="4" id="KW-1185">Reference proteome</keyword>
<dbReference type="SUPFAM" id="SSF52129">
    <property type="entry name" value="Caspase-like"/>
    <property type="match status" value="1"/>
</dbReference>
<protein>
    <recommendedName>
        <fullName evidence="2">Caspase family p20 domain-containing protein</fullName>
    </recommendedName>
</protein>
<feature type="non-terminal residue" evidence="3">
    <location>
        <position position="1"/>
    </location>
</feature>
<dbReference type="FunFam" id="3.40.50.1460:FF:000074">
    <property type="entry name" value="Uncharacterized protein"/>
    <property type="match status" value="1"/>
</dbReference>
<dbReference type="PROSITE" id="PS50208">
    <property type="entry name" value="CASPASE_P20"/>
    <property type="match status" value="1"/>
</dbReference>
<sequence>IRDGSHVDKVSLRRVFKEFGFDVRIFEDLKAKNLCYCIEDLAKYDFSSYASLVVCILSHGIEGAVAGVDGKIIKINELKYKFNSNHCPTLNGKPKIWII</sequence>
<comment type="similarity">
    <text evidence="1">Belongs to the peptidase C14A family.</text>
</comment>
<dbReference type="eggNOG" id="KOG3573">
    <property type="taxonomic scope" value="Eukaryota"/>
</dbReference>
<dbReference type="PhylomeDB" id="E9HEP6"/>
<gene>
    <name evidence="3" type="ORF">DAPPUDRAFT_7107</name>
</gene>
<dbReference type="GO" id="GO:0006508">
    <property type="term" value="P:proteolysis"/>
    <property type="evidence" value="ECO:0007669"/>
    <property type="project" value="InterPro"/>
</dbReference>
<dbReference type="GO" id="GO:0004197">
    <property type="term" value="F:cysteine-type endopeptidase activity"/>
    <property type="evidence" value="ECO:0007669"/>
    <property type="project" value="InterPro"/>
</dbReference>
<evidence type="ECO:0000313" key="3">
    <source>
        <dbReference type="EMBL" id="EFX69808.1"/>
    </source>
</evidence>
<dbReference type="InterPro" id="IPR011600">
    <property type="entry name" value="Pept_C14_caspase"/>
</dbReference>
<dbReference type="Proteomes" id="UP000000305">
    <property type="component" value="Unassembled WGS sequence"/>
</dbReference>
<dbReference type="KEGG" id="dpx:DAPPUDRAFT_7107"/>
<dbReference type="PANTHER" id="PTHR10454">
    <property type="entry name" value="CASPASE"/>
    <property type="match status" value="1"/>
</dbReference>
<dbReference type="InterPro" id="IPR001309">
    <property type="entry name" value="Pept_C14_p20"/>
</dbReference>
<dbReference type="PANTHER" id="PTHR10454:SF249">
    <property type="match status" value="1"/>
</dbReference>
<dbReference type="STRING" id="6669.E9HEP6"/>
<dbReference type="InterPro" id="IPR015917">
    <property type="entry name" value="Pept_C14A"/>
</dbReference>
<reference evidence="3 4" key="1">
    <citation type="journal article" date="2011" name="Science">
        <title>The ecoresponsive genome of Daphnia pulex.</title>
        <authorList>
            <person name="Colbourne J.K."/>
            <person name="Pfrender M.E."/>
            <person name="Gilbert D."/>
            <person name="Thomas W.K."/>
            <person name="Tucker A."/>
            <person name="Oakley T.H."/>
            <person name="Tokishita S."/>
            <person name="Aerts A."/>
            <person name="Arnold G.J."/>
            <person name="Basu M.K."/>
            <person name="Bauer D.J."/>
            <person name="Caceres C.E."/>
            <person name="Carmel L."/>
            <person name="Casola C."/>
            <person name="Choi J.H."/>
            <person name="Detter J.C."/>
            <person name="Dong Q."/>
            <person name="Dusheyko S."/>
            <person name="Eads B.D."/>
            <person name="Frohlich T."/>
            <person name="Geiler-Samerotte K.A."/>
            <person name="Gerlach D."/>
            <person name="Hatcher P."/>
            <person name="Jogdeo S."/>
            <person name="Krijgsveld J."/>
            <person name="Kriventseva E.V."/>
            <person name="Kultz D."/>
            <person name="Laforsch C."/>
            <person name="Lindquist E."/>
            <person name="Lopez J."/>
            <person name="Manak J.R."/>
            <person name="Muller J."/>
            <person name="Pangilinan J."/>
            <person name="Patwardhan R.P."/>
            <person name="Pitluck S."/>
            <person name="Pritham E.J."/>
            <person name="Rechtsteiner A."/>
            <person name="Rho M."/>
            <person name="Rogozin I.B."/>
            <person name="Sakarya O."/>
            <person name="Salamov A."/>
            <person name="Schaack S."/>
            <person name="Shapiro H."/>
            <person name="Shiga Y."/>
            <person name="Skalitzky C."/>
            <person name="Smith Z."/>
            <person name="Souvorov A."/>
            <person name="Sung W."/>
            <person name="Tang Z."/>
            <person name="Tsuchiya D."/>
            <person name="Tu H."/>
            <person name="Vos H."/>
            <person name="Wang M."/>
            <person name="Wolf Y.I."/>
            <person name="Yamagata H."/>
            <person name="Yamada T."/>
            <person name="Ye Y."/>
            <person name="Shaw J.R."/>
            <person name="Andrews J."/>
            <person name="Crease T.J."/>
            <person name="Tang H."/>
            <person name="Lucas S.M."/>
            <person name="Robertson H.M."/>
            <person name="Bork P."/>
            <person name="Koonin E.V."/>
            <person name="Zdobnov E.M."/>
            <person name="Grigoriev I.V."/>
            <person name="Lynch M."/>
            <person name="Boore J.L."/>
        </authorList>
    </citation>
    <scope>NUCLEOTIDE SEQUENCE [LARGE SCALE GENOMIC DNA]</scope>
</reference>
<dbReference type="OrthoDB" id="6347573at2759"/>
<dbReference type="EMBL" id="GL732630">
    <property type="protein sequence ID" value="EFX69808.1"/>
    <property type="molecule type" value="Genomic_DNA"/>
</dbReference>
<dbReference type="HOGENOM" id="CLU_036904_3_3_1"/>
<dbReference type="InterPro" id="IPR029030">
    <property type="entry name" value="Caspase-like_dom_sf"/>
</dbReference>
<feature type="non-terminal residue" evidence="3">
    <location>
        <position position="99"/>
    </location>
</feature>
<evidence type="ECO:0000259" key="2">
    <source>
        <dbReference type="PROSITE" id="PS50208"/>
    </source>
</evidence>
<organism evidence="3 4">
    <name type="scientific">Daphnia pulex</name>
    <name type="common">Water flea</name>
    <dbReference type="NCBI Taxonomy" id="6669"/>
    <lineage>
        <taxon>Eukaryota</taxon>
        <taxon>Metazoa</taxon>
        <taxon>Ecdysozoa</taxon>
        <taxon>Arthropoda</taxon>
        <taxon>Crustacea</taxon>
        <taxon>Branchiopoda</taxon>
        <taxon>Diplostraca</taxon>
        <taxon>Cladocera</taxon>
        <taxon>Anomopoda</taxon>
        <taxon>Daphniidae</taxon>
        <taxon>Daphnia</taxon>
    </lineage>
</organism>
<proteinExistence type="inferred from homology"/>
<dbReference type="Gene3D" id="3.40.50.1460">
    <property type="match status" value="1"/>
</dbReference>
<feature type="domain" description="Caspase family p20" evidence="2">
    <location>
        <begin position="1"/>
        <end position="99"/>
    </location>
</feature>
<accession>E9HEP6</accession>
<evidence type="ECO:0000256" key="1">
    <source>
        <dbReference type="ARBA" id="ARBA00010134"/>
    </source>
</evidence>
<dbReference type="InParanoid" id="E9HEP6"/>
<dbReference type="Pfam" id="PF00656">
    <property type="entry name" value="Peptidase_C14"/>
    <property type="match status" value="1"/>
</dbReference>
<evidence type="ECO:0000313" key="4">
    <source>
        <dbReference type="Proteomes" id="UP000000305"/>
    </source>
</evidence>
<dbReference type="InterPro" id="IPR002398">
    <property type="entry name" value="Pept_C14"/>
</dbReference>